<dbReference type="InterPro" id="IPR000101">
    <property type="entry name" value="GGT_peptidase"/>
</dbReference>
<dbReference type="Proteomes" id="UP000092154">
    <property type="component" value="Unassembled WGS sequence"/>
</dbReference>
<dbReference type="InParanoid" id="A0A1B7MIE2"/>
<feature type="binding site" evidence="1">
    <location>
        <begin position="27"/>
        <end position="28"/>
    </location>
    <ligand>
        <name>L-glutamate</name>
        <dbReference type="ChEBI" id="CHEBI:29985"/>
    </ligand>
</feature>
<gene>
    <name evidence="2" type="ORF">K503DRAFT_702145</name>
</gene>
<dbReference type="OrthoDB" id="3220965at2759"/>
<dbReference type="SUPFAM" id="SSF56235">
    <property type="entry name" value="N-terminal nucleophile aminohydrolases (Ntn hydrolases)"/>
    <property type="match status" value="1"/>
</dbReference>
<dbReference type="InterPro" id="IPR029055">
    <property type="entry name" value="Ntn_hydrolases_N"/>
</dbReference>
<name>A0A1B7MIE2_9AGAM</name>
<feature type="non-terminal residue" evidence="2">
    <location>
        <position position="1"/>
    </location>
</feature>
<evidence type="ECO:0008006" key="4">
    <source>
        <dbReference type="Google" id="ProtNLM"/>
    </source>
</evidence>
<dbReference type="GO" id="GO:0005886">
    <property type="term" value="C:plasma membrane"/>
    <property type="evidence" value="ECO:0007669"/>
    <property type="project" value="TreeGrafter"/>
</dbReference>
<dbReference type="PRINTS" id="PR01210">
    <property type="entry name" value="GGTRANSPTASE"/>
</dbReference>
<accession>A0A1B7MIE2</accession>
<dbReference type="GO" id="GO:0036374">
    <property type="term" value="F:glutathione hydrolase activity"/>
    <property type="evidence" value="ECO:0007669"/>
    <property type="project" value="InterPro"/>
</dbReference>
<keyword evidence="3" id="KW-1185">Reference proteome</keyword>
<sequence>FAIPGTPNRLRLWLSRNYPEPGKRPISSTVPITIENADGSFYLAIGASGGERIFGSVLQVILDLDWGMDVNEVIETGRVHNQLYPLDVDVDDAVPGSLLNALRERGHNVTVSDINRVAGRPERWKDIWYVGH</sequence>
<dbReference type="EMBL" id="KV449032">
    <property type="protein sequence ID" value="OAX32362.1"/>
    <property type="molecule type" value="Genomic_DNA"/>
</dbReference>
<evidence type="ECO:0000313" key="3">
    <source>
        <dbReference type="Proteomes" id="UP000092154"/>
    </source>
</evidence>
<dbReference type="InterPro" id="IPR043137">
    <property type="entry name" value="GGT_ssub_C"/>
</dbReference>
<evidence type="ECO:0000313" key="2">
    <source>
        <dbReference type="EMBL" id="OAX32362.1"/>
    </source>
</evidence>
<protein>
    <recommendedName>
        <fullName evidence="4">Gamma-glutamyltranspeptidase</fullName>
    </recommendedName>
</protein>
<dbReference type="AlphaFoldDB" id="A0A1B7MIE2"/>
<dbReference type="PANTHER" id="PTHR11686:SF9">
    <property type="entry name" value="RE13973P"/>
    <property type="match status" value="1"/>
</dbReference>
<dbReference type="Gene3D" id="3.60.20.40">
    <property type="match status" value="1"/>
</dbReference>
<evidence type="ECO:0000256" key="1">
    <source>
        <dbReference type="PIRSR" id="PIRSR600101-2"/>
    </source>
</evidence>
<dbReference type="GO" id="GO:0006751">
    <property type="term" value="P:glutathione catabolic process"/>
    <property type="evidence" value="ECO:0007669"/>
    <property type="project" value="InterPro"/>
</dbReference>
<dbReference type="STRING" id="1314800.A0A1B7MIE2"/>
<dbReference type="GO" id="GO:0000324">
    <property type="term" value="C:fungal-type vacuole"/>
    <property type="evidence" value="ECO:0007669"/>
    <property type="project" value="TreeGrafter"/>
</dbReference>
<organism evidence="2 3">
    <name type="scientific">Rhizopogon vinicolor AM-OR11-026</name>
    <dbReference type="NCBI Taxonomy" id="1314800"/>
    <lineage>
        <taxon>Eukaryota</taxon>
        <taxon>Fungi</taxon>
        <taxon>Dikarya</taxon>
        <taxon>Basidiomycota</taxon>
        <taxon>Agaricomycotina</taxon>
        <taxon>Agaricomycetes</taxon>
        <taxon>Agaricomycetidae</taxon>
        <taxon>Boletales</taxon>
        <taxon>Suillineae</taxon>
        <taxon>Rhizopogonaceae</taxon>
        <taxon>Rhizopogon</taxon>
    </lineage>
</organism>
<reference evidence="2 3" key="1">
    <citation type="submission" date="2016-06" db="EMBL/GenBank/DDBJ databases">
        <title>Comparative genomics of the ectomycorrhizal sister species Rhizopogon vinicolor and Rhizopogon vesiculosus (Basidiomycota: Boletales) reveals a divergence of the mating type B locus.</title>
        <authorList>
            <consortium name="DOE Joint Genome Institute"/>
            <person name="Mujic A.B."/>
            <person name="Kuo A."/>
            <person name="Tritt A."/>
            <person name="Lipzen A."/>
            <person name="Chen C."/>
            <person name="Johnson J."/>
            <person name="Sharma A."/>
            <person name="Barry K."/>
            <person name="Grigoriev I.V."/>
            <person name="Spatafora J.W."/>
        </authorList>
    </citation>
    <scope>NUCLEOTIDE SEQUENCE [LARGE SCALE GENOMIC DNA]</scope>
    <source>
        <strain evidence="2 3">AM-OR11-026</strain>
    </source>
</reference>
<dbReference type="Pfam" id="PF01019">
    <property type="entry name" value="G_glu_transpept"/>
    <property type="match status" value="1"/>
</dbReference>
<feature type="binding site" evidence="1">
    <location>
        <position position="50"/>
    </location>
    <ligand>
        <name>L-glutamate</name>
        <dbReference type="ChEBI" id="CHEBI:29985"/>
    </ligand>
</feature>
<dbReference type="PANTHER" id="PTHR11686">
    <property type="entry name" value="GAMMA GLUTAMYL TRANSPEPTIDASE"/>
    <property type="match status" value="1"/>
</dbReference>
<proteinExistence type="predicted"/>